<sequence length="251" mass="26526">MDKSIYIGMSGAKQSMLGQQAHANNLANVNTTGFKRDFAQARSMPVFGEAYPTRAYAMTERPGTDLSAGALMETGRDLDVAVNGDGWLAVQADSGEEVYTRSGSLSVDVNGMLRTASGEPVLGNGGPVALPPYDSLTIAQDGTVSIVPAGGPPNQLVQIDRLKLVNPSQDSMHKGTDGFLRSGPEGQAGTVAPADPTVRIEPGFLEASNVNAVEEMIDNLQLARQYEMQVKIMRTAESNSQATARLLQNLG</sequence>
<dbReference type="RefSeq" id="WP_131478472.1">
    <property type="nucleotide sequence ID" value="NZ_SJDL01000002.1"/>
</dbReference>
<comment type="subcellular location">
    <subcellularLocation>
        <location evidence="1 6">Bacterial flagellum basal body</location>
    </subcellularLocation>
</comment>
<keyword evidence="10" id="KW-0969">Cilium</keyword>
<name>A0ABY1ZQ57_9GAMM</name>
<keyword evidence="11" id="KW-1185">Reference proteome</keyword>
<comment type="subunit">
    <text evidence="4 6">The basal body constitutes a major portion of the flagellar organelle and consists of five rings (E,L,P,S, and M) mounted on a central rod. The rod consists of about 26 subunits of FlgG in the distal portion, and FlgB, FlgC and FlgF are thought to build up the proximal portion of the rod with about 6 subunits each.</text>
</comment>
<feature type="domain" description="Flagellar basal-body/hook protein C-terminal" evidence="8">
    <location>
        <begin position="202"/>
        <end position="246"/>
    </location>
</feature>
<dbReference type="Pfam" id="PF06429">
    <property type="entry name" value="Flg_bbr_C"/>
    <property type="match status" value="1"/>
</dbReference>
<dbReference type="InterPro" id="IPR010930">
    <property type="entry name" value="Flg_bb/hook_C_dom"/>
</dbReference>
<protein>
    <recommendedName>
        <fullName evidence="5 6">Flagellar basal-body rod protein FlgF</fullName>
    </recommendedName>
</protein>
<evidence type="ECO:0000259" key="8">
    <source>
        <dbReference type="Pfam" id="PF06429"/>
    </source>
</evidence>
<keyword evidence="10" id="KW-0966">Cell projection</keyword>
<evidence type="ECO:0000313" key="10">
    <source>
        <dbReference type="EMBL" id="TBW59087.1"/>
    </source>
</evidence>
<dbReference type="Pfam" id="PF00460">
    <property type="entry name" value="Flg_bb_rod"/>
    <property type="match status" value="1"/>
</dbReference>
<evidence type="ECO:0000256" key="2">
    <source>
        <dbReference type="ARBA" id="ARBA00009677"/>
    </source>
</evidence>
<dbReference type="SUPFAM" id="SSF117143">
    <property type="entry name" value="Flagellar hook protein flgE"/>
    <property type="match status" value="1"/>
</dbReference>
<accession>A0ABY1ZQ57</accession>
<dbReference type="NCBIfam" id="TIGR03506">
    <property type="entry name" value="FlgEFG_subfam"/>
    <property type="match status" value="1"/>
</dbReference>
<evidence type="ECO:0000256" key="1">
    <source>
        <dbReference type="ARBA" id="ARBA00004117"/>
    </source>
</evidence>
<keyword evidence="10" id="KW-0282">Flagellum</keyword>
<comment type="caution">
    <text evidence="10">The sequence shown here is derived from an EMBL/GenBank/DDBJ whole genome shotgun (WGS) entry which is preliminary data.</text>
</comment>
<dbReference type="InterPro" id="IPR037925">
    <property type="entry name" value="FlgE/F/G-like"/>
</dbReference>
<evidence type="ECO:0000259" key="7">
    <source>
        <dbReference type="Pfam" id="PF00460"/>
    </source>
</evidence>
<dbReference type="InterPro" id="IPR012836">
    <property type="entry name" value="FlgF"/>
</dbReference>
<dbReference type="InterPro" id="IPR001444">
    <property type="entry name" value="Flag_bb_rod_N"/>
</dbReference>
<organism evidence="10 11">
    <name type="scientific">Marinobacter halodurans</name>
    <dbReference type="NCBI Taxonomy" id="2528979"/>
    <lineage>
        <taxon>Bacteria</taxon>
        <taxon>Pseudomonadati</taxon>
        <taxon>Pseudomonadota</taxon>
        <taxon>Gammaproteobacteria</taxon>
        <taxon>Pseudomonadales</taxon>
        <taxon>Marinobacteraceae</taxon>
        <taxon>Marinobacter</taxon>
    </lineage>
</organism>
<gene>
    <name evidence="10" type="primary">flgF</name>
    <name evidence="10" type="ORF">EZI54_01890</name>
</gene>
<dbReference type="EMBL" id="SJDL01000002">
    <property type="protein sequence ID" value="TBW59087.1"/>
    <property type="molecule type" value="Genomic_DNA"/>
</dbReference>
<reference evidence="10 11" key="1">
    <citation type="submission" date="2019-02" db="EMBL/GenBank/DDBJ databases">
        <title>Marinobacter halodurans sp. nov., a marine bacterium isolated from sea tidal flat.</title>
        <authorList>
            <person name="Yoo Y."/>
            <person name="Lee D.W."/>
            <person name="Kim B.S."/>
            <person name="Kim J.-J."/>
        </authorList>
    </citation>
    <scope>NUCLEOTIDE SEQUENCE [LARGE SCALE GENOMIC DNA]</scope>
    <source>
        <strain evidence="10 11">YJ-S3-2</strain>
    </source>
</reference>
<dbReference type="PANTHER" id="PTHR30435">
    <property type="entry name" value="FLAGELLAR PROTEIN"/>
    <property type="match status" value="1"/>
</dbReference>
<dbReference type="Pfam" id="PF22692">
    <property type="entry name" value="LlgE_F_G_D1"/>
    <property type="match status" value="1"/>
</dbReference>
<keyword evidence="3 6" id="KW-0975">Bacterial flagellum</keyword>
<dbReference type="NCBIfam" id="NF009280">
    <property type="entry name" value="PRK12640.1"/>
    <property type="match status" value="1"/>
</dbReference>
<comment type="similarity">
    <text evidence="2 6">Belongs to the flagella basal body rod proteins family.</text>
</comment>
<evidence type="ECO:0000313" key="11">
    <source>
        <dbReference type="Proteomes" id="UP000313645"/>
    </source>
</evidence>
<evidence type="ECO:0000256" key="3">
    <source>
        <dbReference type="ARBA" id="ARBA00023143"/>
    </source>
</evidence>
<dbReference type="PANTHER" id="PTHR30435:SF18">
    <property type="entry name" value="FLAGELLAR BASAL-BODY ROD PROTEIN FLGF"/>
    <property type="match status" value="1"/>
</dbReference>
<evidence type="ECO:0000256" key="4">
    <source>
        <dbReference type="ARBA" id="ARBA00038560"/>
    </source>
</evidence>
<dbReference type="NCBIfam" id="TIGR02490">
    <property type="entry name" value="flgF"/>
    <property type="match status" value="1"/>
</dbReference>
<proteinExistence type="inferred from homology"/>
<evidence type="ECO:0000256" key="5">
    <source>
        <dbReference type="ARBA" id="ARBA00040228"/>
    </source>
</evidence>
<dbReference type="Proteomes" id="UP000313645">
    <property type="component" value="Unassembled WGS sequence"/>
</dbReference>
<dbReference type="InterPro" id="IPR053967">
    <property type="entry name" value="LlgE_F_G-like_D1"/>
</dbReference>
<evidence type="ECO:0000259" key="9">
    <source>
        <dbReference type="Pfam" id="PF22692"/>
    </source>
</evidence>
<evidence type="ECO:0000256" key="6">
    <source>
        <dbReference type="RuleBase" id="RU362116"/>
    </source>
</evidence>
<feature type="domain" description="Flagellar basal body rod protein N-terminal" evidence="7">
    <location>
        <begin position="5"/>
        <end position="35"/>
    </location>
</feature>
<dbReference type="InterPro" id="IPR020013">
    <property type="entry name" value="Flagellar_FlgE/F/G"/>
</dbReference>
<feature type="domain" description="Flagellar hook protein FlgE/F/G-like D1" evidence="9">
    <location>
        <begin position="81"/>
        <end position="145"/>
    </location>
</feature>